<dbReference type="Proteomes" id="UP000631418">
    <property type="component" value="Unassembled WGS sequence"/>
</dbReference>
<evidence type="ECO:0008006" key="4">
    <source>
        <dbReference type="Google" id="ProtNLM"/>
    </source>
</evidence>
<reference evidence="2" key="1">
    <citation type="submission" date="2020-11" db="EMBL/GenBank/DDBJ databases">
        <authorList>
            <person name="Thieme N."/>
            <person name="Liebl W."/>
            <person name="Zverlov V."/>
        </authorList>
    </citation>
    <scope>NUCLEOTIDE SEQUENCE</scope>
    <source>
        <strain evidence="2">NT08</strain>
    </source>
</reference>
<proteinExistence type="predicted"/>
<feature type="signal peptide" evidence="1">
    <location>
        <begin position="1"/>
        <end position="34"/>
    </location>
</feature>
<dbReference type="InterPro" id="IPR017853">
    <property type="entry name" value="GH"/>
</dbReference>
<feature type="chain" id="PRO_5042285498" description="Chitinase" evidence="1">
    <location>
        <begin position="35"/>
        <end position="83"/>
    </location>
</feature>
<comment type="caution">
    <text evidence="2">The sequence shown here is derived from an EMBL/GenBank/DDBJ whole genome shotgun (WGS) entry which is preliminary data.</text>
</comment>
<evidence type="ECO:0000256" key="1">
    <source>
        <dbReference type="SAM" id="SignalP"/>
    </source>
</evidence>
<dbReference type="EMBL" id="JADOEF010000001">
    <property type="protein sequence ID" value="MBF7810388.1"/>
    <property type="molecule type" value="Genomic_DNA"/>
</dbReference>
<evidence type="ECO:0000313" key="3">
    <source>
        <dbReference type="Proteomes" id="UP000631418"/>
    </source>
</evidence>
<dbReference type="AlphaFoldDB" id="A0AAE2RRU5"/>
<dbReference type="Gene3D" id="3.20.20.80">
    <property type="entry name" value="Glycosidases"/>
    <property type="match status" value="1"/>
</dbReference>
<name>A0AAE2RRU5_CLOBE</name>
<keyword evidence="1" id="KW-0732">Signal</keyword>
<sequence length="83" mass="8853">MSKKKFFKKIVSVIAMASLMVTGVVLGNSNSASAVTSSSIPNHVLVGYWHNFNNGSGDIKLKDVSSNFDVINLSFGEPTSVTM</sequence>
<accession>A0AAE2RRU5</accession>
<organism evidence="2 3">
    <name type="scientific">Clostridium beijerinckii</name>
    <name type="common">Clostridium MP</name>
    <dbReference type="NCBI Taxonomy" id="1520"/>
    <lineage>
        <taxon>Bacteria</taxon>
        <taxon>Bacillati</taxon>
        <taxon>Bacillota</taxon>
        <taxon>Clostridia</taxon>
        <taxon>Eubacteriales</taxon>
        <taxon>Clostridiaceae</taxon>
        <taxon>Clostridium</taxon>
    </lineage>
</organism>
<dbReference type="RefSeq" id="WP_038457641.1">
    <property type="nucleotide sequence ID" value="NZ_CP073279.1"/>
</dbReference>
<protein>
    <recommendedName>
        <fullName evidence="4">Chitinase</fullName>
    </recommendedName>
</protein>
<evidence type="ECO:0000313" key="2">
    <source>
        <dbReference type="EMBL" id="MBF7810388.1"/>
    </source>
</evidence>
<dbReference type="SUPFAM" id="SSF51445">
    <property type="entry name" value="(Trans)glycosidases"/>
    <property type="match status" value="1"/>
</dbReference>
<gene>
    <name evidence="2" type="ORF">IS491_17345</name>
</gene>